<evidence type="ECO:0000256" key="1">
    <source>
        <dbReference type="ARBA" id="ARBA00004123"/>
    </source>
</evidence>
<dbReference type="Proteomes" id="UP001174936">
    <property type="component" value="Unassembled WGS sequence"/>
</dbReference>
<dbReference type="GO" id="GO:0003676">
    <property type="term" value="F:nucleic acid binding"/>
    <property type="evidence" value="ECO:0007669"/>
    <property type="project" value="InterPro"/>
</dbReference>
<dbReference type="InterPro" id="IPR011044">
    <property type="entry name" value="Quino_amine_DH_bsu"/>
</dbReference>
<evidence type="ECO:0000256" key="2">
    <source>
        <dbReference type="ARBA" id="ARBA00023242"/>
    </source>
</evidence>
<protein>
    <submittedName>
        <fullName evidence="7">Mono-functional DNA-alkylating methyl methanesulfonate N-term-domain-containing protein</fullName>
    </submittedName>
</protein>
<reference evidence="7" key="1">
    <citation type="submission" date="2023-06" db="EMBL/GenBank/DDBJ databases">
        <title>Genome-scale phylogeny and comparative genomics of the fungal order Sordariales.</title>
        <authorList>
            <consortium name="Lawrence Berkeley National Laboratory"/>
            <person name="Hensen N."/>
            <person name="Bonometti L."/>
            <person name="Westerberg I."/>
            <person name="Brannstrom I.O."/>
            <person name="Guillou S."/>
            <person name="Cros-Aarteil S."/>
            <person name="Calhoun S."/>
            <person name="Haridas S."/>
            <person name="Kuo A."/>
            <person name="Mondo S."/>
            <person name="Pangilinan J."/>
            <person name="Riley R."/>
            <person name="Labutti K."/>
            <person name="Andreopoulos B."/>
            <person name="Lipzen A."/>
            <person name="Chen C."/>
            <person name="Yanf M."/>
            <person name="Daum C."/>
            <person name="Ng V."/>
            <person name="Clum A."/>
            <person name="Steindorff A."/>
            <person name="Ohm R."/>
            <person name="Martin F."/>
            <person name="Silar P."/>
            <person name="Natvig D."/>
            <person name="Lalanne C."/>
            <person name="Gautier V."/>
            <person name="Ament-Velasquez S.L."/>
            <person name="Kruys A."/>
            <person name="Hutchinson M.I."/>
            <person name="Powell A.J."/>
            <person name="Barry K."/>
            <person name="Miller A.N."/>
            <person name="Grigoriev I.V."/>
            <person name="Debuchy R."/>
            <person name="Gladieux P."/>
            <person name="Thoren M.H."/>
            <person name="Johannesson H."/>
        </authorList>
    </citation>
    <scope>NUCLEOTIDE SEQUENCE</scope>
    <source>
        <strain evidence="7">SMH2532-1</strain>
    </source>
</reference>
<evidence type="ECO:0000256" key="3">
    <source>
        <dbReference type="SAM" id="MobiDB-lite"/>
    </source>
</evidence>
<comment type="subcellular location">
    <subcellularLocation>
        <location evidence="1">Nucleus</location>
    </subcellularLocation>
</comment>
<sequence>MAYIAPIHKPTSVRHALRSHLLSGDEESLVLSTANRLEIWRLSQDTLTLVHSKVINGTIAILNKLRPKDAQTDILFVGTERFEYFTLAWNPETLQFDTIEPFKDAGERHMRDSQSHDKCLVDPSGRFMATHLWEGVMTVWRLGNRKNTALRLEVMEQVRLSELFIKACTFIYTETGHPKIALLYQGRADSQEAKLATYRLTSDDRNIEASHFNPQRDRDDDRDIPDPGAGMLIPVKKGQEEVKRHNFRNVEGAKAHLGGLIVVGETRLLYIDDVTKRTVTSVLREASIFVAWAEYNPTAFFLADDYGTMHLLTIVTEGVEVLGMKVTKIGVTSRASNMVYLDNDLLFVASHYGNSQLFKLQHGPSTPTLQEIQVMMNIGPILDFAVMDMGNRENDSQLGNEYSSGQARIVSGSGVYKDGSLRSVRSGVGLEDIGILADLDHTRSLFSLASYGAPKVDTLVASFLTETRIFRFDSGGEVEELGELSGMILDQQTLLARNLPNGQLLQVTTTTAQLLDMESGVTIASWAPGEGKSITNASANAEWLLLSVEGTDLVSVNLEGDLQVVGVRDISDRDQVACIHVAPQLPGIGVVGFWTAGTVSLVDLQTLEPLHGESLRRTQDDASIPRDLALVQVLPPEVSGPTLFIAMEDGNVVTFNISSNYELSNRKSVILGTRQARFHLLPQQSGIYSIFATTEFPSLIYGSEKRIIYSAVTAEDATCLCPFDTEAFPDAIVVATASQIKISQIDTERRTHVRPLPMGETIRRIAYSANEKVFGLGCIGRELVNGEEVVHSSFRLVDEIIFDTVGQPFRLGLPGVTELVEAVIRAELPDSYGNPAERFIVGTSFLPDPDIDANTNTRGRILVFGIDSDRNPYLVLKHELKGACQSLAMMDGKILAALTKTVVVIQYEETSSVTGRLTLVASYRPSTYPLDLAVHGNMIAVADLMKSLSIVQYVPGEAGLPPKLVEVARHYQSAWGTAVAHVQDESWLEADADGNLIVLRRNPQGVTAEDKMRLEMTSEINLGEMVNKIRGISVESSPNAMIIPKAFLGTVEGGIYLFGVVAPHAQDLLLRFQNKLATVIQTVGHVDFKTYRAFRNAEREGDGPFRFLDGELLERFLDVDENTQKEICQGLGPSVEDMRNIVEGLRRMH</sequence>
<keyword evidence="8" id="KW-1185">Reference proteome</keyword>
<dbReference type="AlphaFoldDB" id="A0AA39XZB3"/>
<dbReference type="Pfam" id="PF03178">
    <property type="entry name" value="CPSF_A"/>
    <property type="match status" value="1"/>
</dbReference>
<evidence type="ECO:0000259" key="5">
    <source>
        <dbReference type="Pfam" id="PF10433"/>
    </source>
</evidence>
<dbReference type="Pfam" id="PF10433">
    <property type="entry name" value="Beta-prop_RSE1_1st"/>
    <property type="match status" value="1"/>
</dbReference>
<dbReference type="EMBL" id="JAULSV010000006">
    <property type="protein sequence ID" value="KAK0641745.1"/>
    <property type="molecule type" value="Genomic_DNA"/>
</dbReference>
<feature type="region of interest" description="Disordered" evidence="3">
    <location>
        <begin position="207"/>
        <end position="229"/>
    </location>
</feature>
<feature type="domain" description="RSE1/DDB1/CPSF1 first beta-propeller" evidence="5">
    <location>
        <begin position="12"/>
        <end position="373"/>
    </location>
</feature>
<feature type="compositionally biased region" description="Basic and acidic residues" evidence="3">
    <location>
        <begin position="207"/>
        <end position="225"/>
    </location>
</feature>
<name>A0AA39XZB3_9PEZI</name>
<dbReference type="InterPro" id="IPR050358">
    <property type="entry name" value="RSE1/DDB1/CFT1"/>
</dbReference>
<dbReference type="InterPro" id="IPR036322">
    <property type="entry name" value="WD40_repeat_dom_sf"/>
</dbReference>
<feature type="domain" description="RSE1/DDB1/CPSF1 second beta-propeller" evidence="6">
    <location>
        <begin position="436"/>
        <end position="745"/>
    </location>
</feature>
<gene>
    <name evidence="7" type="ORF">B0T16DRAFT_420463</name>
</gene>
<dbReference type="GO" id="GO:0005634">
    <property type="term" value="C:nucleus"/>
    <property type="evidence" value="ECO:0007669"/>
    <property type="project" value="UniProtKB-SubCell"/>
</dbReference>
<evidence type="ECO:0000313" key="8">
    <source>
        <dbReference type="Proteomes" id="UP001174936"/>
    </source>
</evidence>
<evidence type="ECO:0000259" key="6">
    <source>
        <dbReference type="Pfam" id="PF23726"/>
    </source>
</evidence>
<dbReference type="InterPro" id="IPR058543">
    <property type="entry name" value="Beta-prop_RSE1/DDB1/CPSF1_2nd"/>
</dbReference>
<dbReference type="PANTHER" id="PTHR10644">
    <property type="entry name" value="DNA REPAIR/RNA PROCESSING CPSF FAMILY"/>
    <property type="match status" value="1"/>
</dbReference>
<proteinExistence type="predicted"/>
<dbReference type="SUPFAM" id="SSF50978">
    <property type="entry name" value="WD40 repeat-like"/>
    <property type="match status" value="1"/>
</dbReference>
<dbReference type="InterPro" id="IPR018846">
    <property type="entry name" value="Beta-prop_RSE1/DDB1/CPSF1_1st"/>
</dbReference>
<dbReference type="Pfam" id="PF23726">
    <property type="entry name" value="Beta-prop_RSE1_2nd"/>
    <property type="match status" value="1"/>
</dbReference>
<dbReference type="SUPFAM" id="SSF50969">
    <property type="entry name" value="YVTN repeat-like/Quinoprotein amine dehydrogenase"/>
    <property type="match status" value="1"/>
</dbReference>
<dbReference type="Gene3D" id="2.130.10.10">
    <property type="entry name" value="YVTN repeat-like/Quinoprotein amine dehydrogenase"/>
    <property type="match status" value="3"/>
</dbReference>
<dbReference type="InterPro" id="IPR004871">
    <property type="entry name" value="RSE1/DDB1/CPSF1_C"/>
</dbReference>
<dbReference type="FunFam" id="2.130.10.10:FF:000629">
    <property type="entry name" value="UV-damaged DNA binding protein"/>
    <property type="match status" value="1"/>
</dbReference>
<evidence type="ECO:0000313" key="7">
    <source>
        <dbReference type="EMBL" id="KAK0641745.1"/>
    </source>
</evidence>
<dbReference type="InterPro" id="IPR015943">
    <property type="entry name" value="WD40/YVTN_repeat-like_dom_sf"/>
</dbReference>
<dbReference type="Gene3D" id="1.10.150.910">
    <property type="match status" value="1"/>
</dbReference>
<comment type="caution">
    <text evidence="7">The sequence shown here is derived from an EMBL/GenBank/DDBJ whole genome shotgun (WGS) entry which is preliminary data.</text>
</comment>
<feature type="domain" description="RSE1/DDB1/CPSF1 C-terminal" evidence="4">
    <location>
        <begin position="792"/>
        <end position="1118"/>
    </location>
</feature>
<accession>A0AA39XZB3</accession>
<keyword evidence="2" id="KW-0539">Nucleus</keyword>
<evidence type="ECO:0000259" key="4">
    <source>
        <dbReference type="Pfam" id="PF03178"/>
    </source>
</evidence>
<organism evidence="7 8">
    <name type="scientific">Cercophora newfieldiana</name>
    <dbReference type="NCBI Taxonomy" id="92897"/>
    <lineage>
        <taxon>Eukaryota</taxon>
        <taxon>Fungi</taxon>
        <taxon>Dikarya</taxon>
        <taxon>Ascomycota</taxon>
        <taxon>Pezizomycotina</taxon>
        <taxon>Sordariomycetes</taxon>
        <taxon>Sordariomycetidae</taxon>
        <taxon>Sordariales</taxon>
        <taxon>Lasiosphaeriaceae</taxon>
        <taxon>Cercophora</taxon>
    </lineage>
</organism>